<feature type="chain" id="PRO_5016292715" description="DUF6268 domain-containing protein" evidence="1">
    <location>
        <begin position="26"/>
        <end position="311"/>
    </location>
</feature>
<feature type="domain" description="DUF6268" evidence="2">
    <location>
        <begin position="23"/>
        <end position="305"/>
    </location>
</feature>
<reference evidence="3 4" key="1">
    <citation type="submission" date="2018-06" db="EMBL/GenBank/DDBJ databases">
        <title>Genomic Encyclopedia of Archaeal and Bacterial Type Strains, Phase II (KMG-II): from individual species to whole genera.</title>
        <authorList>
            <person name="Goeker M."/>
        </authorList>
    </citation>
    <scope>NUCLEOTIDE SEQUENCE [LARGE SCALE GENOMIC DNA]</scope>
    <source>
        <strain evidence="3 4">DSM 27372</strain>
    </source>
</reference>
<feature type="signal peptide" evidence="1">
    <location>
        <begin position="1"/>
        <end position="25"/>
    </location>
</feature>
<evidence type="ECO:0000259" key="2">
    <source>
        <dbReference type="Pfam" id="PF19783"/>
    </source>
</evidence>
<evidence type="ECO:0000313" key="4">
    <source>
        <dbReference type="Proteomes" id="UP000248198"/>
    </source>
</evidence>
<gene>
    <name evidence="3" type="ORF">B0O44_103613</name>
</gene>
<evidence type="ECO:0000313" key="3">
    <source>
        <dbReference type="EMBL" id="PYF75164.1"/>
    </source>
</evidence>
<accession>A0A318UFG4</accession>
<keyword evidence="1" id="KW-0732">Signal</keyword>
<protein>
    <recommendedName>
        <fullName evidence="2">DUF6268 domain-containing protein</fullName>
    </recommendedName>
</protein>
<dbReference type="Proteomes" id="UP000248198">
    <property type="component" value="Unassembled WGS sequence"/>
</dbReference>
<dbReference type="EMBL" id="QKLU01000003">
    <property type="protein sequence ID" value="PYF75164.1"/>
    <property type="molecule type" value="Genomic_DNA"/>
</dbReference>
<evidence type="ECO:0000256" key="1">
    <source>
        <dbReference type="SAM" id="SignalP"/>
    </source>
</evidence>
<dbReference type="OrthoDB" id="665720at2"/>
<dbReference type="RefSeq" id="WP_110830278.1">
    <property type="nucleotide sequence ID" value="NZ_QKLU01000003.1"/>
</dbReference>
<dbReference type="Pfam" id="PF19783">
    <property type="entry name" value="DUF6268"/>
    <property type="match status" value="1"/>
</dbReference>
<proteinExistence type="predicted"/>
<keyword evidence="4" id="KW-1185">Reference proteome</keyword>
<sequence length="311" mass="35402">MSKTISTLQKSLFFLFLLSGNFAFSQITPLNTIDVNAIYIPDSKYKQADGAVQNTRKTQQRINLGYTFLISQKLDTATKKMSRWTGMINAGYTKMSSKTDEKDLMPNRLLNSEFGISYYRSMKGKWGMLSILSAGINSDLEKVDVHDLFVNGGVFFVKTKSPQFSWGFGVFVSNALNSPLIMPGIIMQWQTEDKLKFYINPPFEVSAAYDMSKKVELKLAFRPRNLNYDIENLNEPKRRSLTYWELPLGLETKLKGKHFDLMLGGGYMFLRSFQLKENGLKNAFKSAPNNSLGGNVFFNAGIRYKLQLPKK</sequence>
<organism evidence="3 4">
    <name type="scientific">Pedobacter nutrimenti</name>
    <dbReference type="NCBI Taxonomy" id="1241337"/>
    <lineage>
        <taxon>Bacteria</taxon>
        <taxon>Pseudomonadati</taxon>
        <taxon>Bacteroidota</taxon>
        <taxon>Sphingobacteriia</taxon>
        <taxon>Sphingobacteriales</taxon>
        <taxon>Sphingobacteriaceae</taxon>
        <taxon>Pedobacter</taxon>
    </lineage>
</organism>
<dbReference type="InterPro" id="IPR046235">
    <property type="entry name" value="DUF6268"/>
</dbReference>
<comment type="caution">
    <text evidence="3">The sequence shown here is derived from an EMBL/GenBank/DDBJ whole genome shotgun (WGS) entry which is preliminary data.</text>
</comment>
<dbReference type="AlphaFoldDB" id="A0A318UFG4"/>
<name>A0A318UFG4_9SPHI</name>